<dbReference type="PANTHER" id="PTHR30266">
    <property type="entry name" value="MECHANOSENSITIVE CHANNEL MSCL"/>
    <property type="match status" value="1"/>
</dbReference>
<keyword evidence="2" id="KW-0813">Transport</keyword>
<evidence type="ECO:0000256" key="2">
    <source>
        <dbReference type="ARBA" id="ARBA00022448"/>
    </source>
</evidence>
<keyword evidence="3" id="KW-1003">Cell membrane</keyword>
<proteinExistence type="predicted"/>
<evidence type="ECO:0000256" key="1">
    <source>
        <dbReference type="ARBA" id="ARBA00004141"/>
    </source>
</evidence>
<dbReference type="EMBL" id="BAAAUV010000005">
    <property type="protein sequence ID" value="GAA3206796.1"/>
    <property type="molecule type" value="Genomic_DNA"/>
</dbReference>
<evidence type="ECO:0000313" key="11">
    <source>
        <dbReference type="Proteomes" id="UP001501237"/>
    </source>
</evidence>
<comment type="caution">
    <text evidence="10">The sequence shown here is derived from an EMBL/GenBank/DDBJ whole genome shotgun (WGS) entry which is preliminary data.</text>
</comment>
<dbReference type="SUPFAM" id="SSF81330">
    <property type="entry name" value="Gated mechanosensitive channel"/>
    <property type="match status" value="1"/>
</dbReference>
<accession>A0ABP6Q9R0</accession>
<dbReference type="RefSeq" id="WP_344825853.1">
    <property type="nucleotide sequence ID" value="NZ_BAAAUV010000005.1"/>
</dbReference>
<dbReference type="Proteomes" id="UP001501237">
    <property type="component" value="Unassembled WGS sequence"/>
</dbReference>
<dbReference type="InterPro" id="IPR001185">
    <property type="entry name" value="MS_channel"/>
</dbReference>
<feature type="transmembrane region" description="Helical" evidence="9">
    <location>
        <begin position="69"/>
        <end position="92"/>
    </location>
</feature>
<comment type="subcellular location">
    <subcellularLocation>
        <location evidence="1">Membrane</location>
        <topology evidence="1">Multi-pass membrane protein</topology>
    </subcellularLocation>
</comment>
<name>A0ABP6Q9R0_9ACTN</name>
<evidence type="ECO:0000256" key="6">
    <source>
        <dbReference type="ARBA" id="ARBA00023065"/>
    </source>
</evidence>
<organism evidence="10 11">
    <name type="scientific">Actinocorallia longicatena</name>
    <dbReference type="NCBI Taxonomy" id="111803"/>
    <lineage>
        <taxon>Bacteria</taxon>
        <taxon>Bacillati</taxon>
        <taxon>Actinomycetota</taxon>
        <taxon>Actinomycetes</taxon>
        <taxon>Streptosporangiales</taxon>
        <taxon>Thermomonosporaceae</taxon>
        <taxon>Actinocorallia</taxon>
    </lineage>
</organism>
<sequence>MFDGLKKFLLRGNLVELAVAVVIGAQFSGLVNQFVKSFISPLLSLVGGDTDLSRLKFTINKSVFTYGDFLTVLIAFVIAAVVVYFVLVLPVARVVAFIDRNKEATERECPHCISSIPIRARVCAHCGHEVPTAAPSAAG</sequence>
<protein>
    <submittedName>
        <fullName evidence="10">Large conductance mechanosensitive channel protein MscL</fullName>
    </submittedName>
</protein>
<keyword evidence="11" id="KW-1185">Reference proteome</keyword>
<evidence type="ECO:0000256" key="8">
    <source>
        <dbReference type="ARBA" id="ARBA00023303"/>
    </source>
</evidence>
<dbReference type="Gene3D" id="1.10.1200.120">
    <property type="entry name" value="Large-conductance mechanosensitive channel, MscL, domain 1"/>
    <property type="match status" value="1"/>
</dbReference>
<feature type="transmembrane region" description="Helical" evidence="9">
    <location>
        <begin position="12"/>
        <end position="35"/>
    </location>
</feature>
<keyword evidence="5 9" id="KW-1133">Transmembrane helix</keyword>
<evidence type="ECO:0000256" key="7">
    <source>
        <dbReference type="ARBA" id="ARBA00023136"/>
    </source>
</evidence>
<keyword evidence="7 9" id="KW-0472">Membrane</keyword>
<evidence type="ECO:0000256" key="3">
    <source>
        <dbReference type="ARBA" id="ARBA00022475"/>
    </source>
</evidence>
<keyword evidence="4 9" id="KW-0812">Transmembrane</keyword>
<evidence type="ECO:0000256" key="5">
    <source>
        <dbReference type="ARBA" id="ARBA00022989"/>
    </source>
</evidence>
<dbReference type="InterPro" id="IPR036019">
    <property type="entry name" value="MscL_channel"/>
</dbReference>
<evidence type="ECO:0000256" key="9">
    <source>
        <dbReference type="SAM" id="Phobius"/>
    </source>
</evidence>
<keyword evidence="6" id="KW-0406">Ion transport</keyword>
<dbReference type="InterPro" id="IPR037673">
    <property type="entry name" value="MSC/AndL"/>
</dbReference>
<dbReference type="NCBIfam" id="TIGR00220">
    <property type="entry name" value="mscL"/>
    <property type="match status" value="1"/>
</dbReference>
<evidence type="ECO:0000313" key="10">
    <source>
        <dbReference type="EMBL" id="GAA3206796.1"/>
    </source>
</evidence>
<gene>
    <name evidence="10" type="primary">mscL_2</name>
    <name evidence="10" type="ORF">GCM10010468_22470</name>
</gene>
<dbReference type="Pfam" id="PF01741">
    <property type="entry name" value="MscL"/>
    <property type="match status" value="1"/>
</dbReference>
<evidence type="ECO:0000256" key="4">
    <source>
        <dbReference type="ARBA" id="ARBA00022692"/>
    </source>
</evidence>
<keyword evidence="8" id="KW-0407">Ion channel</keyword>
<dbReference type="PANTHER" id="PTHR30266:SF2">
    <property type="entry name" value="LARGE-CONDUCTANCE MECHANOSENSITIVE CHANNEL"/>
    <property type="match status" value="1"/>
</dbReference>
<reference evidence="11" key="1">
    <citation type="journal article" date="2019" name="Int. J. Syst. Evol. Microbiol.">
        <title>The Global Catalogue of Microorganisms (GCM) 10K type strain sequencing project: providing services to taxonomists for standard genome sequencing and annotation.</title>
        <authorList>
            <consortium name="The Broad Institute Genomics Platform"/>
            <consortium name="The Broad Institute Genome Sequencing Center for Infectious Disease"/>
            <person name="Wu L."/>
            <person name="Ma J."/>
        </authorList>
    </citation>
    <scope>NUCLEOTIDE SEQUENCE [LARGE SCALE GENOMIC DNA]</scope>
    <source>
        <strain evidence="11">JCM 9377</strain>
    </source>
</reference>